<feature type="domain" description="Nudix hydrolase" evidence="7">
    <location>
        <begin position="29"/>
        <end position="166"/>
    </location>
</feature>
<comment type="cofactor">
    <cofactor evidence="2">
        <name>Mg(2+)</name>
        <dbReference type="ChEBI" id="CHEBI:18420"/>
    </cofactor>
</comment>
<organism evidence="8">
    <name type="scientific">Desulfatirhabdium butyrativorans</name>
    <dbReference type="NCBI Taxonomy" id="340467"/>
    <lineage>
        <taxon>Bacteria</taxon>
        <taxon>Pseudomonadati</taxon>
        <taxon>Thermodesulfobacteriota</taxon>
        <taxon>Desulfobacteria</taxon>
        <taxon>Desulfobacterales</taxon>
        <taxon>Desulfatirhabdiaceae</taxon>
        <taxon>Desulfatirhabdium</taxon>
    </lineage>
</organism>
<dbReference type="InterPro" id="IPR045121">
    <property type="entry name" value="CoAse"/>
</dbReference>
<keyword evidence="3" id="KW-0479">Metal-binding</keyword>
<evidence type="ECO:0000313" key="8">
    <source>
        <dbReference type="EMBL" id="HGU34626.1"/>
    </source>
</evidence>
<proteinExistence type="predicted"/>
<evidence type="ECO:0000256" key="3">
    <source>
        <dbReference type="ARBA" id="ARBA00022723"/>
    </source>
</evidence>
<accession>A0A7C4RUP3</accession>
<reference evidence="8" key="1">
    <citation type="journal article" date="2020" name="mSystems">
        <title>Genome- and Community-Level Interaction Insights into Carbon Utilization and Element Cycling Functions of Hydrothermarchaeota in Hydrothermal Sediment.</title>
        <authorList>
            <person name="Zhou Z."/>
            <person name="Liu Y."/>
            <person name="Xu W."/>
            <person name="Pan J."/>
            <person name="Luo Z.H."/>
            <person name="Li M."/>
        </authorList>
    </citation>
    <scope>NUCLEOTIDE SEQUENCE [LARGE SCALE GENOMIC DNA]</scope>
    <source>
        <strain evidence="8">SpSt-477</strain>
    </source>
</reference>
<dbReference type="Gene3D" id="3.90.79.10">
    <property type="entry name" value="Nucleoside Triphosphate Pyrophosphohydrolase"/>
    <property type="match status" value="1"/>
</dbReference>
<evidence type="ECO:0000256" key="6">
    <source>
        <dbReference type="ARBA" id="ARBA00023211"/>
    </source>
</evidence>
<dbReference type="AlphaFoldDB" id="A0A7C4RUP3"/>
<name>A0A7C4RUP3_9BACT</name>
<protein>
    <submittedName>
        <fullName evidence="8">CoA pyrophosphatase</fullName>
    </submittedName>
</protein>
<dbReference type="GO" id="GO:0046872">
    <property type="term" value="F:metal ion binding"/>
    <property type="evidence" value="ECO:0007669"/>
    <property type="project" value="UniProtKB-KW"/>
</dbReference>
<dbReference type="PANTHER" id="PTHR12992:SF11">
    <property type="entry name" value="MITOCHONDRIAL COENZYME A DIPHOSPHATASE NUDT8"/>
    <property type="match status" value="1"/>
</dbReference>
<dbReference type="InterPro" id="IPR000086">
    <property type="entry name" value="NUDIX_hydrolase_dom"/>
</dbReference>
<evidence type="ECO:0000259" key="7">
    <source>
        <dbReference type="PROSITE" id="PS51462"/>
    </source>
</evidence>
<keyword evidence="5" id="KW-0460">Magnesium</keyword>
<dbReference type="CDD" id="cd03426">
    <property type="entry name" value="NUDIX_CoAse_Nudt7"/>
    <property type="match status" value="1"/>
</dbReference>
<gene>
    <name evidence="8" type="ORF">ENS29_17545</name>
</gene>
<dbReference type="EMBL" id="DSUH01000399">
    <property type="protein sequence ID" value="HGU34626.1"/>
    <property type="molecule type" value="Genomic_DNA"/>
</dbReference>
<evidence type="ECO:0000256" key="5">
    <source>
        <dbReference type="ARBA" id="ARBA00022842"/>
    </source>
</evidence>
<dbReference type="PROSITE" id="PS51462">
    <property type="entry name" value="NUDIX"/>
    <property type="match status" value="1"/>
</dbReference>
<comment type="cofactor">
    <cofactor evidence="1">
        <name>Mn(2+)</name>
        <dbReference type="ChEBI" id="CHEBI:29035"/>
    </cofactor>
</comment>
<dbReference type="GO" id="GO:0010945">
    <property type="term" value="F:coenzyme A diphosphatase activity"/>
    <property type="evidence" value="ECO:0007669"/>
    <property type="project" value="InterPro"/>
</dbReference>
<evidence type="ECO:0000256" key="4">
    <source>
        <dbReference type="ARBA" id="ARBA00022801"/>
    </source>
</evidence>
<comment type="caution">
    <text evidence="8">The sequence shown here is derived from an EMBL/GenBank/DDBJ whole genome shotgun (WGS) entry which is preliminary data.</text>
</comment>
<dbReference type="InterPro" id="IPR015797">
    <property type="entry name" value="NUDIX_hydrolase-like_dom_sf"/>
</dbReference>
<keyword evidence="6" id="KW-0464">Manganese</keyword>
<evidence type="ECO:0000256" key="2">
    <source>
        <dbReference type="ARBA" id="ARBA00001946"/>
    </source>
</evidence>
<dbReference type="PANTHER" id="PTHR12992">
    <property type="entry name" value="NUDIX HYDROLASE"/>
    <property type="match status" value="1"/>
</dbReference>
<dbReference type="SUPFAM" id="SSF55811">
    <property type="entry name" value="Nudix"/>
    <property type="match status" value="1"/>
</dbReference>
<dbReference type="Pfam" id="PF00293">
    <property type="entry name" value="NUDIX"/>
    <property type="match status" value="1"/>
</dbReference>
<sequence>MSSPLADPSFLKRLIAETVHPGPPEAGRYRLACVFLLLFVRKGCMHVLAIQKTDTEGYPWRNQVALPGGHIDPDDPDALYACFRELQEELGIGAEEVVFTGSIGHFQTINDRDLEVFTGFWKQERPISHKKKEISRVLHLPVPELMKTHIEQGFHGWIPDVHRLLYPVGDVTVWGVTARILHHFLEMLHGMRHCLGP</sequence>
<keyword evidence="4" id="KW-0378">Hydrolase</keyword>
<evidence type="ECO:0000256" key="1">
    <source>
        <dbReference type="ARBA" id="ARBA00001936"/>
    </source>
</evidence>